<organism evidence="2 3">
    <name type="scientific">Microbacterium invictum</name>
    <dbReference type="NCBI Taxonomy" id="515415"/>
    <lineage>
        <taxon>Bacteria</taxon>
        <taxon>Bacillati</taxon>
        <taxon>Actinomycetota</taxon>
        <taxon>Actinomycetes</taxon>
        <taxon>Micrococcales</taxon>
        <taxon>Microbacteriaceae</taxon>
        <taxon>Microbacterium</taxon>
    </lineage>
</organism>
<dbReference type="Gene3D" id="3.90.660.20">
    <property type="entry name" value="Protoporphyrinogen oxidase, mitochondrial, domain 2"/>
    <property type="match status" value="1"/>
</dbReference>
<reference evidence="2 3" key="1">
    <citation type="submission" date="2020-08" db="EMBL/GenBank/DDBJ databases">
        <title>Sequencing the genomes of 1000 actinobacteria strains.</title>
        <authorList>
            <person name="Klenk H.-P."/>
        </authorList>
    </citation>
    <scope>NUCLEOTIDE SEQUENCE [LARGE SCALE GENOMIC DNA]</scope>
    <source>
        <strain evidence="2 3">DSM 19600</strain>
    </source>
</reference>
<dbReference type="Proteomes" id="UP000549113">
    <property type="component" value="Unassembled WGS sequence"/>
</dbReference>
<dbReference type="EMBL" id="JACIFH010000001">
    <property type="protein sequence ID" value="MBB4138636.1"/>
    <property type="molecule type" value="Genomic_DNA"/>
</dbReference>
<proteinExistence type="predicted"/>
<keyword evidence="2" id="KW-0560">Oxidoreductase</keyword>
<dbReference type="SUPFAM" id="SSF51905">
    <property type="entry name" value="FAD/NAD(P)-binding domain"/>
    <property type="match status" value="1"/>
</dbReference>
<evidence type="ECO:0000313" key="3">
    <source>
        <dbReference type="Proteomes" id="UP000549113"/>
    </source>
</evidence>
<dbReference type="RefSeq" id="WP_248199079.1">
    <property type="nucleotide sequence ID" value="NZ_BAABCO010000003.1"/>
</dbReference>
<evidence type="ECO:0000313" key="2">
    <source>
        <dbReference type="EMBL" id="MBB4138636.1"/>
    </source>
</evidence>
<gene>
    <name evidence="2" type="ORF">BKA10_000430</name>
</gene>
<dbReference type="PANTHER" id="PTHR42923:SF3">
    <property type="entry name" value="PROTOPORPHYRINOGEN OXIDASE"/>
    <property type="match status" value="1"/>
</dbReference>
<dbReference type="InterPro" id="IPR002937">
    <property type="entry name" value="Amino_oxidase"/>
</dbReference>
<dbReference type="InterPro" id="IPR050464">
    <property type="entry name" value="Zeta_carotene_desat/Oxidored"/>
</dbReference>
<keyword evidence="3" id="KW-1185">Reference proteome</keyword>
<dbReference type="AlphaFoldDB" id="A0AA40SM01"/>
<evidence type="ECO:0000259" key="1">
    <source>
        <dbReference type="Pfam" id="PF01593"/>
    </source>
</evidence>
<accession>A0AA40SM01</accession>
<feature type="domain" description="Amine oxidase" evidence="1">
    <location>
        <begin position="19"/>
        <end position="458"/>
    </location>
</feature>
<dbReference type="PANTHER" id="PTHR42923">
    <property type="entry name" value="PROTOPORPHYRINOGEN OXIDASE"/>
    <property type="match status" value="1"/>
</dbReference>
<sequence length="484" mass="48523">MTDHGPTEMADVAVVGGGIAGLVVAWELARAGARVIVCEADATAGGMLRSGRIAGVEVDLGAESFATRTTGVADLVADAALPLELTAPRAGGAQLAVPAREIPASDGPAREVPASDVSAPAGAVERHPLPRRAVAGLPADPAADDVARIIGAAGVARALQERALPLPADLAAAEPSLAELARTRYGSAVAERLVDPLCRSVHSRPASALRLSAVAPNLWAEFLRRGSLTAAVDALAPAERAGAAIGGIAGGMWCLADALRTAAERAGAVVRTQTPVREIRSTGAGAVLTLDGGAIVARHVVLATGPAAAGRLLGHEVAAEPVRLVTVAVVHPGLTAHPVGSGVIVAPGVPVDAKALTHANAKWAWLDAALNPDTHILRLSARDAGTGLRTHDEVATALRALTGVPVQATDIRALVETRWDDAVPAPGDGPTPTEALTAAALARGIHLTGAIAAGTGLASVIPHARALARELIAATTPVPAPHAL</sequence>
<protein>
    <submittedName>
        <fullName evidence="2">Oxygen-dependent protoporphyrinogen oxidase</fullName>
        <ecNumber evidence="2">1.3.3.4</ecNumber>
    </submittedName>
</protein>
<dbReference type="Gene3D" id="3.50.50.60">
    <property type="entry name" value="FAD/NAD(P)-binding domain"/>
    <property type="match status" value="1"/>
</dbReference>
<dbReference type="EC" id="1.3.3.4" evidence="2"/>
<name>A0AA40SM01_9MICO</name>
<dbReference type="GO" id="GO:0004729">
    <property type="term" value="F:oxygen-dependent protoporphyrinogen oxidase activity"/>
    <property type="evidence" value="ECO:0007669"/>
    <property type="project" value="UniProtKB-EC"/>
</dbReference>
<dbReference type="Gene3D" id="1.10.3110.10">
    <property type="entry name" value="protoporphyrinogen ix oxidase, domain 3"/>
    <property type="match status" value="1"/>
</dbReference>
<dbReference type="Pfam" id="PF01593">
    <property type="entry name" value="Amino_oxidase"/>
    <property type="match status" value="1"/>
</dbReference>
<dbReference type="InterPro" id="IPR036188">
    <property type="entry name" value="FAD/NAD-bd_sf"/>
</dbReference>
<comment type="caution">
    <text evidence="2">The sequence shown here is derived from an EMBL/GenBank/DDBJ whole genome shotgun (WGS) entry which is preliminary data.</text>
</comment>